<dbReference type="PANTHER" id="PTHR37477:SF1">
    <property type="entry name" value="COBALT-PRECORRIN-5A HYDROLASE"/>
    <property type="match status" value="1"/>
</dbReference>
<dbReference type="InterPro" id="IPR021744">
    <property type="entry name" value="CbiG_N"/>
</dbReference>
<proteinExistence type="predicted"/>
<feature type="domain" description="Cobalamin synthesis G N-terminal" evidence="2">
    <location>
        <begin position="52"/>
        <end position="132"/>
    </location>
</feature>
<feature type="domain" description="CobE/GbiG C-terminal" evidence="1">
    <location>
        <begin position="215"/>
        <end position="333"/>
    </location>
</feature>
<evidence type="ECO:0000259" key="2">
    <source>
        <dbReference type="Pfam" id="PF11760"/>
    </source>
</evidence>
<dbReference type="InterPro" id="IPR038029">
    <property type="entry name" value="GbiG_N_sf"/>
</dbReference>
<reference evidence="3 4" key="1">
    <citation type="submission" date="2020-05" db="EMBL/GenBank/DDBJ databases">
        <title>Complete genome of Desulfobulbus oligotrophicus.</title>
        <authorList>
            <person name="Podar M."/>
        </authorList>
    </citation>
    <scope>NUCLEOTIDE SEQUENCE [LARGE SCALE GENOMIC DNA]</scope>
    <source>
        <strain evidence="3 4">Prop6</strain>
    </source>
</reference>
<dbReference type="InterPro" id="IPR036518">
    <property type="entry name" value="CobE/GbiG_C_sf"/>
</dbReference>
<dbReference type="Gene3D" id="3.40.50.11220">
    <property type="match status" value="1"/>
</dbReference>
<organism evidence="3 4">
    <name type="scientific">Desulfobulbus oligotrophicus</name>
    <dbReference type="NCBI Taxonomy" id="1909699"/>
    <lineage>
        <taxon>Bacteria</taxon>
        <taxon>Pseudomonadati</taxon>
        <taxon>Thermodesulfobacteriota</taxon>
        <taxon>Desulfobulbia</taxon>
        <taxon>Desulfobulbales</taxon>
        <taxon>Desulfobulbaceae</taxon>
        <taxon>Desulfobulbus</taxon>
    </lineage>
</organism>
<dbReference type="Gene3D" id="3.30.420.180">
    <property type="entry name" value="CobE/GbiG C-terminal domain"/>
    <property type="match status" value="1"/>
</dbReference>
<dbReference type="InterPro" id="IPR002750">
    <property type="entry name" value="CobE/GbiG_C"/>
</dbReference>
<evidence type="ECO:0000313" key="4">
    <source>
        <dbReference type="Proteomes" id="UP000596092"/>
    </source>
</evidence>
<dbReference type="SUPFAM" id="SSF159672">
    <property type="entry name" value="CbiG N-terminal domain-like"/>
    <property type="match status" value="1"/>
</dbReference>
<dbReference type="AlphaFoldDB" id="A0A7T5VB09"/>
<dbReference type="InterPro" id="IPR052553">
    <property type="entry name" value="CbiG_hydrolase"/>
</dbReference>
<dbReference type="GO" id="GO:0009236">
    <property type="term" value="P:cobalamin biosynthetic process"/>
    <property type="evidence" value="ECO:0007669"/>
    <property type="project" value="InterPro"/>
</dbReference>
<dbReference type="Pfam" id="PF01890">
    <property type="entry name" value="CbiG_C"/>
    <property type="match status" value="1"/>
</dbReference>
<dbReference type="Pfam" id="PF11760">
    <property type="entry name" value="CbiG_N"/>
    <property type="match status" value="1"/>
</dbReference>
<dbReference type="Proteomes" id="UP000596092">
    <property type="component" value="Chromosome"/>
</dbReference>
<keyword evidence="4" id="KW-1185">Reference proteome</keyword>
<name>A0A7T5VB09_9BACT</name>
<accession>A0A7T5VB09</accession>
<protein>
    <submittedName>
        <fullName evidence="3">Cobalamin biosynthesis protein</fullName>
    </submittedName>
</protein>
<sequence length="350" mass="37513">MPTPSPTSTADLATDRRCAVLAISRGGCERGARLADRLHGDFFACKGRLAAVMQEVWHRYPAIVCIMATGIVIRTIAPLLRDKYHDPAVVVCDELGQFAISLLSGHIGGANDLAERVAGITGGQAVITTASDVLGYTPLDLWCRQWQLTPVSTDALTRTMGRLVDQGHVTLWSRYPLPRLPEDLRQTSDRSRADLSIDSRLEPTGNGTLLFPRSLVFGIGCNRGTPAEVIAAAVTTTCQQHNLAPQAIARLASIDLKQDEVGLCEYARRHDLPLDFYTKDQLNQVEGVSVSPAVQRATGAKGVAEPAALLSAGVDSTLLVPKIKWPAVTTAVAEIADPLIVSTHKEATAP</sequence>
<dbReference type="EMBL" id="CP054140">
    <property type="protein sequence ID" value="QQG64587.1"/>
    <property type="molecule type" value="Genomic_DNA"/>
</dbReference>
<dbReference type="SUPFAM" id="SSF159664">
    <property type="entry name" value="CobE/GbiG C-terminal domain-like"/>
    <property type="match status" value="1"/>
</dbReference>
<dbReference type="RefSeq" id="WP_199263419.1">
    <property type="nucleotide sequence ID" value="NZ_CP054140.1"/>
</dbReference>
<gene>
    <name evidence="3" type="ORF">HP555_01285</name>
</gene>
<dbReference type="PANTHER" id="PTHR37477">
    <property type="entry name" value="COBALT-PRECORRIN-5A HYDROLASE"/>
    <property type="match status" value="1"/>
</dbReference>
<evidence type="ECO:0000313" key="3">
    <source>
        <dbReference type="EMBL" id="QQG64587.1"/>
    </source>
</evidence>
<evidence type="ECO:0000259" key="1">
    <source>
        <dbReference type="Pfam" id="PF01890"/>
    </source>
</evidence>
<dbReference type="KEGG" id="dog:HP555_01285"/>